<evidence type="ECO:0000313" key="2">
    <source>
        <dbReference type="Proteomes" id="UP000033636"/>
    </source>
</evidence>
<evidence type="ECO:0000313" key="1">
    <source>
        <dbReference type="EMBL" id="MFB6491259.1"/>
    </source>
</evidence>
<proteinExistence type="predicted"/>
<protein>
    <submittedName>
        <fullName evidence="1">AAA family ATPase</fullName>
    </submittedName>
</protein>
<dbReference type="EMBL" id="JZWT02000026">
    <property type="protein sequence ID" value="MFB6491259.1"/>
    <property type="molecule type" value="Genomic_DNA"/>
</dbReference>
<organism evidence="1 2">
    <name type="scientific">Thermoproteus sp. AZ2</name>
    <dbReference type="NCBI Taxonomy" id="1609232"/>
    <lineage>
        <taxon>Archaea</taxon>
        <taxon>Thermoproteota</taxon>
        <taxon>Thermoprotei</taxon>
        <taxon>Thermoproteales</taxon>
        <taxon>Thermoproteaceae</taxon>
        <taxon>Thermoproteus</taxon>
    </lineage>
</organism>
<comment type="caution">
    <text evidence="1">The sequence shown here is derived from an EMBL/GenBank/DDBJ whole genome shotgun (WGS) entry which is preliminary data.</text>
</comment>
<sequence length="308" mass="34533">MSVEKAVEEISRYYIGDRAVVEKILAALIAGGHVLLEDVPGVGKTLLAKLVSRVLGLSYRRIQFTPDLLPSDIIGTKVWRREKEEFETVKGPIFTNILLADEINRAPPKTQAALLEAMQELQVTIEGETYKLDEPFLVVATQNPIELEGTYPLPEAQLDRFMLRLSLGYPDDKLLLKERLAWKTDDPSTRAQRILSKDDVLALRAASEDVEVAEEIIEYVAAFAAMRRDSRVAAGASPRALISLMRAARAYALVKGRKYVIPDDVKALAVDVLAHRLYLKPEHKLEGLDPRQIVVEYLAKIPVPKWKK</sequence>
<gene>
    <name evidence="1" type="ORF">TU35_008520</name>
</gene>
<dbReference type="Proteomes" id="UP000033636">
    <property type="component" value="Unassembled WGS sequence"/>
</dbReference>
<reference evidence="1" key="1">
    <citation type="submission" date="2024-07" db="EMBL/GenBank/DDBJ databases">
        <title>Metagenome and Metagenome-Assembled Genomes of Archaea from a hot spring from the geothermal field of Los Azufres, Mexico.</title>
        <authorList>
            <person name="Marin-Paredes R."/>
            <person name="Martinez-Romero E."/>
            <person name="Servin-Garciduenas L.E."/>
        </authorList>
    </citation>
    <scope>NUCLEOTIDE SEQUENCE</scope>
</reference>
<name>A0ACC6V2F8_9CREN</name>
<accession>A0ACC6V2F8</accession>